<proteinExistence type="predicted"/>
<dbReference type="Gene3D" id="1.20.1220.20">
    <property type="entry name" value="Uncharcterised protein PF01724"/>
    <property type="match status" value="1"/>
</dbReference>
<reference evidence="1 2" key="1">
    <citation type="submission" date="2021-04" db="EMBL/GenBank/DDBJ databases">
        <title>Complete genome sequencing of Allochromatium tepidum strain NZ.</title>
        <authorList>
            <person name="Tsukatani Y."/>
            <person name="Mori H."/>
        </authorList>
    </citation>
    <scope>NUCLEOTIDE SEQUENCE [LARGE SCALE GENOMIC DNA]</scope>
    <source>
        <strain evidence="1 2">NZ</strain>
        <plasmid evidence="1 2">pAt1</plasmid>
    </source>
</reference>
<dbReference type="Proteomes" id="UP000680679">
    <property type="component" value="Plasmid pAt1"/>
</dbReference>
<dbReference type="Pfam" id="PF01724">
    <property type="entry name" value="DUF29"/>
    <property type="match status" value="1"/>
</dbReference>
<evidence type="ECO:0000313" key="2">
    <source>
        <dbReference type="Proteomes" id="UP000680679"/>
    </source>
</evidence>
<name>A0ABM7QR97_9GAMM</name>
<protein>
    <recommendedName>
        <fullName evidence="3">DUF29 domain-containing protein</fullName>
    </recommendedName>
</protein>
<dbReference type="EMBL" id="AP024564">
    <property type="protein sequence ID" value="BCU08474.1"/>
    <property type="molecule type" value="Genomic_DNA"/>
</dbReference>
<gene>
    <name evidence="1" type="ORF">Atep_31510</name>
</gene>
<evidence type="ECO:0000313" key="1">
    <source>
        <dbReference type="EMBL" id="BCU08474.1"/>
    </source>
</evidence>
<dbReference type="InterPro" id="IPR002636">
    <property type="entry name" value="DUF29"/>
</dbReference>
<geneLocation type="plasmid" evidence="1 2">
    <name>pAt1</name>
</geneLocation>
<evidence type="ECO:0008006" key="3">
    <source>
        <dbReference type="Google" id="ProtNLM"/>
    </source>
</evidence>
<organism evidence="1 2">
    <name type="scientific">Allochromatium tepidum</name>
    <dbReference type="NCBI Taxonomy" id="553982"/>
    <lineage>
        <taxon>Bacteria</taxon>
        <taxon>Pseudomonadati</taxon>
        <taxon>Pseudomonadota</taxon>
        <taxon>Gammaproteobacteria</taxon>
        <taxon>Chromatiales</taxon>
        <taxon>Chromatiaceae</taxon>
        <taxon>Allochromatium</taxon>
    </lineage>
</organism>
<dbReference type="PANTHER" id="PTHR34235">
    <property type="entry name" value="SLR1203 PROTEIN-RELATED"/>
    <property type="match status" value="1"/>
</dbReference>
<keyword evidence="1" id="KW-0614">Plasmid</keyword>
<accession>A0ABM7QR97</accession>
<sequence length="193" mass="21820">MDHARFSRLLEQAHAGQAIILAKASKPYARLIFAEKLMTAPGYNEDFFLWTQQQAALLRQGQWSTLDAANLAEEIESMGKSDRRSLASHLITLLLHRLKWDYQPTRRGTSWRLSIRNARREIGLILDDSPSLRRQLPDLIETAYATARRDAAEETGLPLATFPECCPFAIERLLDDTQPDTFAPPNTKSTTPA</sequence>
<keyword evidence="2" id="KW-1185">Reference proteome</keyword>